<reference evidence="3" key="1">
    <citation type="journal article" date="2023" name="Mol. Phylogenet. Evol.">
        <title>Genome-scale phylogeny and comparative genomics of the fungal order Sordariales.</title>
        <authorList>
            <person name="Hensen N."/>
            <person name="Bonometti L."/>
            <person name="Westerberg I."/>
            <person name="Brannstrom I.O."/>
            <person name="Guillou S."/>
            <person name="Cros-Aarteil S."/>
            <person name="Calhoun S."/>
            <person name="Haridas S."/>
            <person name="Kuo A."/>
            <person name="Mondo S."/>
            <person name="Pangilinan J."/>
            <person name="Riley R."/>
            <person name="LaButti K."/>
            <person name="Andreopoulos B."/>
            <person name="Lipzen A."/>
            <person name="Chen C."/>
            <person name="Yan M."/>
            <person name="Daum C."/>
            <person name="Ng V."/>
            <person name="Clum A."/>
            <person name="Steindorff A."/>
            <person name="Ohm R.A."/>
            <person name="Martin F."/>
            <person name="Silar P."/>
            <person name="Natvig D.O."/>
            <person name="Lalanne C."/>
            <person name="Gautier V."/>
            <person name="Ament-Velasquez S.L."/>
            <person name="Kruys A."/>
            <person name="Hutchinson M.I."/>
            <person name="Powell A.J."/>
            <person name="Barry K."/>
            <person name="Miller A.N."/>
            <person name="Grigoriev I.V."/>
            <person name="Debuchy R."/>
            <person name="Gladieux P."/>
            <person name="Hiltunen Thoren M."/>
            <person name="Johannesson H."/>
        </authorList>
    </citation>
    <scope>NUCLEOTIDE SEQUENCE [LARGE SCALE GENOMIC DNA]</scope>
    <source>
        <strain evidence="3">CBS 340.73</strain>
    </source>
</reference>
<comment type="caution">
    <text evidence="2">The sequence shown here is derived from an EMBL/GenBank/DDBJ whole genome shotgun (WGS) entry which is preliminary data.</text>
</comment>
<evidence type="ECO:0000313" key="3">
    <source>
        <dbReference type="Proteomes" id="UP001303473"/>
    </source>
</evidence>
<evidence type="ECO:0000256" key="1">
    <source>
        <dbReference type="SAM" id="MobiDB-lite"/>
    </source>
</evidence>
<gene>
    <name evidence="2" type="ORF">QBC46DRAFT_38740</name>
</gene>
<accession>A0AAN6MYR5</accession>
<protein>
    <submittedName>
        <fullName evidence="2">Uncharacterized protein</fullName>
    </submittedName>
</protein>
<dbReference type="EMBL" id="MU853898">
    <property type="protein sequence ID" value="KAK3936007.1"/>
    <property type="molecule type" value="Genomic_DNA"/>
</dbReference>
<dbReference type="Proteomes" id="UP001303473">
    <property type="component" value="Unassembled WGS sequence"/>
</dbReference>
<organism evidence="2 3">
    <name type="scientific">Diplogelasinospora grovesii</name>
    <dbReference type="NCBI Taxonomy" id="303347"/>
    <lineage>
        <taxon>Eukaryota</taxon>
        <taxon>Fungi</taxon>
        <taxon>Dikarya</taxon>
        <taxon>Ascomycota</taxon>
        <taxon>Pezizomycotina</taxon>
        <taxon>Sordariomycetes</taxon>
        <taxon>Sordariomycetidae</taxon>
        <taxon>Sordariales</taxon>
        <taxon>Diplogelasinosporaceae</taxon>
        <taxon>Diplogelasinospora</taxon>
    </lineage>
</organism>
<name>A0AAN6MYR5_9PEZI</name>
<proteinExistence type="predicted"/>
<dbReference type="AlphaFoldDB" id="A0AAN6MYR5"/>
<evidence type="ECO:0000313" key="2">
    <source>
        <dbReference type="EMBL" id="KAK3936007.1"/>
    </source>
</evidence>
<sequence>MSQQAPRVSQHGVLTPPTTRSGSGGARSRRTEASGSSTSSLGAFDIANVKFRVMTPPRPRPLISSQDATSKFIRDLLGNEFQTKAIEILAENGIPTESDYVALTTRVFRDDPSDTQPAIFIVVKEWTADSPPIWQNVVEKLKK</sequence>
<keyword evidence="3" id="KW-1185">Reference proteome</keyword>
<feature type="region of interest" description="Disordered" evidence="1">
    <location>
        <begin position="1"/>
        <end position="39"/>
    </location>
</feature>